<evidence type="ECO:0000256" key="9">
    <source>
        <dbReference type="ARBA" id="ARBA00023163"/>
    </source>
</evidence>
<dbReference type="InterPro" id="IPR036388">
    <property type="entry name" value="WH-like_DNA-bd_sf"/>
</dbReference>
<evidence type="ECO:0000313" key="14">
    <source>
        <dbReference type="Proteomes" id="UP000183954"/>
    </source>
</evidence>
<protein>
    <recommendedName>
        <fullName evidence="11">Manganese transport regulator</fullName>
    </recommendedName>
</protein>
<evidence type="ECO:0000259" key="12">
    <source>
        <dbReference type="PROSITE" id="PS50944"/>
    </source>
</evidence>
<dbReference type="SUPFAM" id="SSF47979">
    <property type="entry name" value="Iron-dependent repressor protein, dimerization domain"/>
    <property type="match status" value="1"/>
</dbReference>
<comment type="subunit">
    <text evidence="3">Homodimer.</text>
</comment>
<keyword evidence="14" id="KW-1185">Reference proteome</keyword>
<evidence type="ECO:0000256" key="11">
    <source>
        <dbReference type="ARBA" id="ARBA00032593"/>
    </source>
</evidence>
<dbReference type="GO" id="GO:0046983">
    <property type="term" value="F:protein dimerization activity"/>
    <property type="evidence" value="ECO:0007669"/>
    <property type="project" value="InterPro"/>
</dbReference>
<evidence type="ECO:0000256" key="5">
    <source>
        <dbReference type="ARBA" id="ARBA00022491"/>
    </source>
</evidence>
<keyword evidence="7" id="KW-0238">DNA-binding</keyword>
<dbReference type="GO" id="GO:0005737">
    <property type="term" value="C:cytoplasm"/>
    <property type="evidence" value="ECO:0007669"/>
    <property type="project" value="UniProtKB-SubCell"/>
</dbReference>
<accession>A0A1M6EAI2</accession>
<keyword evidence="5" id="KW-0678">Repressor</keyword>
<dbReference type="Gene3D" id="1.10.60.10">
    <property type="entry name" value="Iron dependent repressor, metal binding and dimerisation domain"/>
    <property type="match status" value="1"/>
</dbReference>
<dbReference type="PANTHER" id="PTHR33238">
    <property type="entry name" value="IRON (METAL) DEPENDENT REPRESSOR, DTXR FAMILY"/>
    <property type="match status" value="1"/>
</dbReference>
<dbReference type="PROSITE" id="PS50944">
    <property type="entry name" value="HTH_DTXR"/>
    <property type="match status" value="1"/>
</dbReference>
<name>A0A1M6EAI2_9FIRM</name>
<sequence>MEKLTFTMENYLEAIYELSSDGNGARISDIAERLSVTKASANSAMSTLSEKGLITNEKYKEIFLTPSGREHAEFTSKKHRVIQEFFTKILRVDAVIANRDACAIEHVISNDSIYAMQEFIRTEKLNHTTRNFRGTHCSNPGCNNTKRP</sequence>
<dbReference type="Gene3D" id="1.10.10.10">
    <property type="entry name" value="Winged helix-like DNA-binding domain superfamily/Winged helix DNA-binding domain"/>
    <property type="match status" value="1"/>
</dbReference>
<evidence type="ECO:0000313" key="13">
    <source>
        <dbReference type="EMBL" id="SHI82465.1"/>
    </source>
</evidence>
<organism evidence="13 14">
    <name type="scientific">Desulfosporosinus lacus DSM 15449</name>
    <dbReference type="NCBI Taxonomy" id="1121420"/>
    <lineage>
        <taxon>Bacteria</taxon>
        <taxon>Bacillati</taxon>
        <taxon>Bacillota</taxon>
        <taxon>Clostridia</taxon>
        <taxon>Eubacteriales</taxon>
        <taxon>Desulfitobacteriaceae</taxon>
        <taxon>Desulfosporosinus</taxon>
    </lineage>
</organism>
<keyword evidence="4" id="KW-0963">Cytoplasm</keyword>
<dbReference type="GO" id="GO:0003677">
    <property type="term" value="F:DNA binding"/>
    <property type="evidence" value="ECO:0007669"/>
    <property type="project" value="UniProtKB-KW"/>
</dbReference>
<evidence type="ECO:0000256" key="6">
    <source>
        <dbReference type="ARBA" id="ARBA00023015"/>
    </source>
</evidence>
<dbReference type="InterPro" id="IPR001367">
    <property type="entry name" value="Fe_dep_repressor"/>
</dbReference>
<dbReference type="Proteomes" id="UP000183954">
    <property type="component" value="Unassembled WGS sequence"/>
</dbReference>
<evidence type="ECO:0000256" key="8">
    <source>
        <dbReference type="ARBA" id="ARBA00023159"/>
    </source>
</evidence>
<evidence type="ECO:0000256" key="4">
    <source>
        <dbReference type="ARBA" id="ARBA00022490"/>
    </source>
</evidence>
<keyword evidence="6" id="KW-0805">Transcription regulation</keyword>
<comment type="similarity">
    <text evidence="2">Belongs to the DtxR/MntR family.</text>
</comment>
<dbReference type="GO" id="GO:0046914">
    <property type="term" value="F:transition metal ion binding"/>
    <property type="evidence" value="ECO:0007669"/>
    <property type="project" value="InterPro"/>
</dbReference>
<comment type="subcellular location">
    <subcellularLocation>
        <location evidence="1">Cytoplasm</location>
    </subcellularLocation>
</comment>
<dbReference type="InterPro" id="IPR036421">
    <property type="entry name" value="Fe_dep_repressor_sf"/>
</dbReference>
<keyword evidence="8" id="KW-0010">Activator</keyword>
<feature type="domain" description="HTH dtxR-type" evidence="12">
    <location>
        <begin position="4"/>
        <end position="65"/>
    </location>
</feature>
<dbReference type="STRING" id="1121420.SAMN02746098_04715"/>
<dbReference type="OrthoDB" id="9791355at2"/>
<dbReference type="SUPFAM" id="SSF46785">
    <property type="entry name" value="Winged helix' DNA-binding domain"/>
    <property type="match status" value="1"/>
</dbReference>
<dbReference type="InterPro" id="IPR036390">
    <property type="entry name" value="WH_DNA-bd_sf"/>
</dbReference>
<dbReference type="InterPro" id="IPR050536">
    <property type="entry name" value="DtxR_MntR_Metal-Reg"/>
</dbReference>
<dbReference type="RefSeq" id="WP_073032671.1">
    <property type="nucleotide sequence ID" value="NZ_FQXJ01000026.1"/>
</dbReference>
<evidence type="ECO:0000256" key="10">
    <source>
        <dbReference type="ARBA" id="ARBA00023211"/>
    </source>
</evidence>
<evidence type="ECO:0000256" key="2">
    <source>
        <dbReference type="ARBA" id="ARBA00007871"/>
    </source>
</evidence>
<reference evidence="14" key="1">
    <citation type="submission" date="2016-11" db="EMBL/GenBank/DDBJ databases">
        <authorList>
            <person name="Varghese N."/>
            <person name="Submissions S."/>
        </authorList>
    </citation>
    <scope>NUCLEOTIDE SEQUENCE [LARGE SCALE GENOMIC DNA]</scope>
    <source>
        <strain evidence="14">DSM 15449</strain>
    </source>
</reference>
<dbReference type="PANTHER" id="PTHR33238:SF11">
    <property type="entry name" value="TRANSCRIPTIONAL REGULATOR MNTR"/>
    <property type="match status" value="1"/>
</dbReference>
<dbReference type="SMART" id="SM00529">
    <property type="entry name" value="HTH_DTXR"/>
    <property type="match status" value="1"/>
</dbReference>
<dbReference type="GO" id="GO:0003700">
    <property type="term" value="F:DNA-binding transcription factor activity"/>
    <property type="evidence" value="ECO:0007669"/>
    <property type="project" value="InterPro"/>
</dbReference>
<dbReference type="AlphaFoldDB" id="A0A1M6EAI2"/>
<keyword evidence="9" id="KW-0804">Transcription</keyword>
<dbReference type="Pfam" id="PF02742">
    <property type="entry name" value="Fe_dep_repr_C"/>
    <property type="match status" value="1"/>
</dbReference>
<keyword evidence="10" id="KW-0464">Manganese</keyword>
<gene>
    <name evidence="13" type="ORF">SAMN02746098_04715</name>
</gene>
<dbReference type="EMBL" id="FQXJ01000026">
    <property type="protein sequence ID" value="SHI82465.1"/>
    <property type="molecule type" value="Genomic_DNA"/>
</dbReference>
<evidence type="ECO:0000256" key="3">
    <source>
        <dbReference type="ARBA" id="ARBA00011738"/>
    </source>
</evidence>
<evidence type="ECO:0000256" key="1">
    <source>
        <dbReference type="ARBA" id="ARBA00004496"/>
    </source>
</evidence>
<dbReference type="Pfam" id="PF01325">
    <property type="entry name" value="Fe_dep_repress"/>
    <property type="match status" value="1"/>
</dbReference>
<proteinExistence type="inferred from homology"/>
<dbReference type="InterPro" id="IPR022687">
    <property type="entry name" value="HTH_DTXR"/>
</dbReference>
<dbReference type="InterPro" id="IPR022689">
    <property type="entry name" value="Iron_dep_repressor"/>
</dbReference>
<evidence type="ECO:0000256" key="7">
    <source>
        <dbReference type="ARBA" id="ARBA00023125"/>
    </source>
</evidence>